<dbReference type="PRINTS" id="PR00190">
    <property type="entry name" value="ACTIN"/>
</dbReference>
<evidence type="ECO:0000256" key="2">
    <source>
        <dbReference type="RuleBase" id="RU000487"/>
    </source>
</evidence>
<organism evidence="4 5">
    <name type="scientific">Prorocentrum cordatum</name>
    <dbReference type="NCBI Taxonomy" id="2364126"/>
    <lineage>
        <taxon>Eukaryota</taxon>
        <taxon>Sar</taxon>
        <taxon>Alveolata</taxon>
        <taxon>Dinophyceae</taxon>
        <taxon>Prorocentrales</taxon>
        <taxon>Prorocentraceae</taxon>
        <taxon>Prorocentrum</taxon>
    </lineage>
</organism>
<feature type="compositionally biased region" description="Polar residues" evidence="3">
    <location>
        <begin position="665"/>
        <end position="691"/>
    </location>
</feature>
<dbReference type="SUPFAM" id="SSF53067">
    <property type="entry name" value="Actin-like ATPase domain"/>
    <property type="match status" value="2"/>
</dbReference>
<dbReference type="Pfam" id="PF00022">
    <property type="entry name" value="Actin"/>
    <property type="match status" value="2"/>
</dbReference>
<comment type="catalytic activity">
    <reaction evidence="1">
        <text>ATP + H2O = ADP + phosphate + H(+)</text>
        <dbReference type="Rhea" id="RHEA:13065"/>
        <dbReference type="ChEBI" id="CHEBI:15377"/>
        <dbReference type="ChEBI" id="CHEBI:15378"/>
        <dbReference type="ChEBI" id="CHEBI:30616"/>
        <dbReference type="ChEBI" id="CHEBI:43474"/>
        <dbReference type="ChEBI" id="CHEBI:456216"/>
    </reaction>
</comment>
<evidence type="ECO:0000256" key="3">
    <source>
        <dbReference type="SAM" id="MobiDB-lite"/>
    </source>
</evidence>
<comment type="similarity">
    <text evidence="2">Belongs to the actin family.</text>
</comment>
<sequence length="1359" mass="142216">MEAALAEKGTNLQLWATEALDAGEKLAVARSRCTALEAERSRAAVGAEEWRQAYEEEATRRWRERVSRQMIAERLVQGMSQACEYERARRLCAEETLARSRAHVATLMAIVDHLTTNFELGATGAVNLRARIDELEAAAGAGGEAGVSTADFVAELRAVVCQPPADGGPWRGGAVGSAGAFGSAIMVGVGQNDGYVGDGAQSKRGVLTLKYPIEHGIVTSCDDREKIWHHTFYATYEAIPAVLSLHASGPATCIATDSGADVSYGVPIYEGYALPCALLRLDLAGRDLTGYLMKVADVTEKLCYVALVCDTEMQAATEVGDEEKAYELPGGSIITVGSERARCPEVLFQSSFTGREASGNHNTPFQSIMKCDVDIRRDLYANTLPSGGITLFARIGERMNKKLSALAPATMRIKIAAPPERKYPMWIGGTIPLTQSASQQEWATRGEYDESGPTIVHRIVIREAAMGGPAGLNEDGGLAMPGRDALARRRSERAAAVAAGGAPAEAKQYRLTDVLETWEVARLERDEFPREAHEALEVGQQLLVGARRHPAAEQARGLMEIGSEAETDVEADEVWDMDWTTHGTAGTDRGQFRRVPYVAGGACPAGASRLPSPPPRQAAPRLPSHEDHLKGDSASPTADANADVEGSRRGAGPPVKGTRALDSTWDPTGTLTPISAPASQSALGPCSTLVSESVPQSNFKGVAGLNGSASDGASGPAGADIATAGVVAHQGTHNEADVSRFRCLAARAAQPALVMQARLSRGGTSLRGDVPAAELAVAEDLTGRIPPDHMEDRARTLARCGAVPSITGTRVLDSTWVPKGTLSPTSALASRSAPELGGTPVFGSVLQQSNFEGLTGFHSSADVDANVTAYADSDGSDESESENVVVLKGVLQAGDAQVLDVTSMLVGALERRGALARPGQPPGGRPAVATPPREVRLLALAFTGSRGPILLMVAFDGVVVLALPARPDWQASAAGQGSAWPGCEGISPRSEVPAAVPPLVYGRWVLTGAPVLNNARALGGEALLHSAVLKDVVRFAAALLPQGALEVTSLSRLDGMQMRTVVRLTAALLPQGALEVTSFPRLDGMQVRTGVPVANGATVFPDVLGIPHCVMVLPEGPYLQWACFVCITLSAAACDNPQSTAGHGPAGPGRGGTRPWGGVPAAGGLLVDGHADIGPGREGTSPWGEVPAAKVCSSVRQGPAGPGREGTSLRGAVTAANLLFVEGHGDVVVFTRALSSRGTHEVTSVPALDGALIGDVFVFKGVRSCKGARVLDDMPVLTGIAVFNDAVAQYLRPLGELERGSSGYVARITCSLIPGRLRQLPGDAAWCREGLVEVQLAAEGLLDEDAEGRDDGDERIDLR</sequence>
<accession>A0ABN9S1Y7</accession>
<gene>
    <name evidence="4" type="ORF">PCOR1329_LOCUS25285</name>
</gene>
<dbReference type="Proteomes" id="UP001189429">
    <property type="component" value="Unassembled WGS sequence"/>
</dbReference>
<dbReference type="Gene3D" id="3.30.420.40">
    <property type="match status" value="2"/>
</dbReference>
<name>A0ABN9S1Y7_9DINO</name>
<dbReference type="InterPro" id="IPR004000">
    <property type="entry name" value="Actin"/>
</dbReference>
<dbReference type="Gene3D" id="2.30.36.70">
    <property type="entry name" value="Actin, Chain A, domain 2"/>
    <property type="match status" value="1"/>
</dbReference>
<comment type="caution">
    <text evidence="4">The sequence shown here is derived from an EMBL/GenBank/DDBJ whole genome shotgun (WGS) entry which is preliminary data.</text>
</comment>
<dbReference type="PANTHER" id="PTHR11937">
    <property type="entry name" value="ACTIN"/>
    <property type="match status" value="1"/>
</dbReference>
<evidence type="ECO:0008006" key="6">
    <source>
        <dbReference type="Google" id="ProtNLM"/>
    </source>
</evidence>
<evidence type="ECO:0000256" key="1">
    <source>
        <dbReference type="ARBA" id="ARBA00049360"/>
    </source>
</evidence>
<dbReference type="EMBL" id="CAUYUJ010008824">
    <property type="protein sequence ID" value="CAK0825048.1"/>
    <property type="molecule type" value="Genomic_DNA"/>
</dbReference>
<keyword evidence="5" id="KW-1185">Reference proteome</keyword>
<evidence type="ECO:0000313" key="4">
    <source>
        <dbReference type="EMBL" id="CAK0825048.1"/>
    </source>
</evidence>
<protein>
    <recommendedName>
        <fullName evidence="6">DNA-directed RNA polymerase</fullName>
    </recommendedName>
</protein>
<reference evidence="4" key="1">
    <citation type="submission" date="2023-10" db="EMBL/GenBank/DDBJ databases">
        <authorList>
            <person name="Chen Y."/>
            <person name="Shah S."/>
            <person name="Dougan E. K."/>
            <person name="Thang M."/>
            <person name="Chan C."/>
        </authorList>
    </citation>
    <scope>NUCLEOTIDE SEQUENCE [LARGE SCALE GENOMIC DNA]</scope>
</reference>
<dbReference type="SMART" id="SM00268">
    <property type="entry name" value="ACTIN"/>
    <property type="match status" value="1"/>
</dbReference>
<evidence type="ECO:0000313" key="5">
    <source>
        <dbReference type="Proteomes" id="UP001189429"/>
    </source>
</evidence>
<dbReference type="InterPro" id="IPR043129">
    <property type="entry name" value="ATPase_NBD"/>
</dbReference>
<proteinExistence type="inferred from homology"/>
<feature type="region of interest" description="Disordered" evidence="3">
    <location>
        <begin position="605"/>
        <end position="691"/>
    </location>
</feature>